<accession>A0AAN8NLT5</accession>
<dbReference type="InterPro" id="IPR056672">
    <property type="entry name" value="DUF7770"/>
</dbReference>
<evidence type="ECO:0000313" key="2">
    <source>
        <dbReference type="EMBL" id="KAK6516395.1"/>
    </source>
</evidence>
<evidence type="ECO:0000313" key="3">
    <source>
        <dbReference type="Proteomes" id="UP001307849"/>
    </source>
</evidence>
<name>A0AAN8NLT5_9PEZI</name>
<proteinExistence type="predicted"/>
<comment type="caution">
    <text evidence="2">The sequence shown here is derived from an EMBL/GenBank/DDBJ whole genome shotgun (WGS) entry which is preliminary data.</text>
</comment>
<dbReference type="AlphaFoldDB" id="A0AAN8NLT5"/>
<keyword evidence="3" id="KW-1185">Reference proteome</keyword>
<protein>
    <recommendedName>
        <fullName evidence="1">DUF7770 domain-containing protein</fullName>
    </recommendedName>
</protein>
<sequence length="190" mass="21861">MSGGTPEGSFVRDIRVVVQKTGAMEGGRSVNHWSIYLLLEGDKSVRLNMREKTSEEWPFHLPEDAEYGEPGTMEITVHNYLQSFSTISYWDYQCTGQHTVGNLINHLFRKHYNYYTMAIGGSGCRYWVYVVMADFTAEGFVGQAVSNDVYTHMMNYYTKRGDTVITDPITTMPQGRFWTPESWADEFRTD</sequence>
<organism evidence="2 3">
    <name type="scientific">Arthrobotrys conoides</name>
    <dbReference type="NCBI Taxonomy" id="74498"/>
    <lineage>
        <taxon>Eukaryota</taxon>
        <taxon>Fungi</taxon>
        <taxon>Dikarya</taxon>
        <taxon>Ascomycota</taxon>
        <taxon>Pezizomycotina</taxon>
        <taxon>Orbiliomycetes</taxon>
        <taxon>Orbiliales</taxon>
        <taxon>Orbiliaceae</taxon>
        <taxon>Arthrobotrys</taxon>
    </lineage>
</organism>
<dbReference type="EMBL" id="JAVHJM010000003">
    <property type="protein sequence ID" value="KAK6516395.1"/>
    <property type="molecule type" value="Genomic_DNA"/>
</dbReference>
<gene>
    <name evidence="2" type="ORF">TWF506_006305</name>
</gene>
<evidence type="ECO:0000259" key="1">
    <source>
        <dbReference type="Pfam" id="PF24968"/>
    </source>
</evidence>
<reference evidence="2 3" key="1">
    <citation type="submission" date="2019-10" db="EMBL/GenBank/DDBJ databases">
        <authorList>
            <person name="Palmer J.M."/>
        </authorList>
    </citation>
    <scope>NUCLEOTIDE SEQUENCE [LARGE SCALE GENOMIC DNA]</scope>
    <source>
        <strain evidence="2 3">TWF506</strain>
    </source>
</reference>
<dbReference type="Pfam" id="PF24968">
    <property type="entry name" value="DUF7770"/>
    <property type="match status" value="1"/>
</dbReference>
<feature type="domain" description="DUF7770" evidence="1">
    <location>
        <begin position="14"/>
        <end position="177"/>
    </location>
</feature>
<dbReference type="Proteomes" id="UP001307849">
    <property type="component" value="Unassembled WGS sequence"/>
</dbReference>